<dbReference type="EMBL" id="VANS01000001">
    <property type="protein sequence ID" value="TMM54627.1"/>
    <property type="molecule type" value="Genomic_DNA"/>
</dbReference>
<dbReference type="OrthoDB" id="9803381at2"/>
<dbReference type="RefSeq" id="WP_138660799.1">
    <property type="nucleotide sequence ID" value="NZ_VANS01000001.1"/>
</dbReference>
<accession>A0A5S3PJV3</accession>
<keyword evidence="2" id="KW-1003">Cell membrane</keyword>
<evidence type="ECO:0000313" key="9">
    <source>
        <dbReference type="Proteomes" id="UP000309550"/>
    </source>
</evidence>
<evidence type="ECO:0000313" key="8">
    <source>
        <dbReference type="EMBL" id="TMM54627.1"/>
    </source>
</evidence>
<feature type="transmembrane region" description="Helical" evidence="6">
    <location>
        <begin position="118"/>
        <end position="138"/>
    </location>
</feature>
<gene>
    <name evidence="8" type="ORF">FDT80_03285</name>
</gene>
<dbReference type="InterPro" id="IPR018076">
    <property type="entry name" value="T2SS_GspF_dom"/>
</dbReference>
<dbReference type="Proteomes" id="UP000309550">
    <property type="component" value="Unassembled WGS sequence"/>
</dbReference>
<dbReference type="Pfam" id="PF00482">
    <property type="entry name" value="T2SSF"/>
    <property type="match status" value="1"/>
</dbReference>
<evidence type="ECO:0000259" key="7">
    <source>
        <dbReference type="Pfam" id="PF00482"/>
    </source>
</evidence>
<keyword evidence="5 6" id="KW-0472">Membrane</keyword>
<dbReference type="PANTHER" id="PTHR35007">
    <property type="entry name" value="INTEGRAL MEMBRANE PROTEIN-RELATED"/>
    <property type="match status" value="1"/>
</dbReference>
<dbReference type="InterPro" id="IPR042094">
    <property type="entry name" value="T2SS_GspF_sf"/>
</dbReference>
<feature type="transmembrane region" description="Helical" evidence="6">
    <location>
        <begin position="12"/>
        <end position="32"/>
    </location>
</feature>
<sequence length="324" mass="35149">MDTTLSQDLDGMFWLAVAGCCVLALLALTLVLSPRNREDRQRIARMQALGSAEPSADKAKLQELVHRRQSHHWSDRIPYVGGLNTRLMQAGLYLSPTMVLLGCAVLTLVLAAPALVLAGLPGLAGAVAMGFGLPLMIIDARRKKRVETFANQLPDALDLMQRGLRVGHPVSVTIGSVGKTMPDPIGQEFRMLSDQITAGDYLTDAFNDLANRMKQEDMDYLSVSISIQHGTGGNLADMLGVLSKVIRDRIMMRRRVKAISSEGRISALLLSALPVGIYVTTSFTAPDYYGGVSDDPLFRPIAVIIVLLVVGNALALRKLVNFKI</sequence>
<evidence type="ECO:0000256" key="2">
    <source>
        <dbReference type="ARBA" id="ARBA00022475"/>
    </source>
</evidence>
<comment type="subcellular location">
    <subcellularLocation>
        <location evidence="1">Cell membrane</location>
        <topology evidence="1">Multi-pass membrane protein</topology>
    </subcellularLocation>
</comment>
<dbReference type="GO" id="GO:0005886">
    <property type="term" value="C:plasma membrane"/>
    <property type="evidence" value="ECO:0007669"/>
    <property type="project" value="UniProtKB-SubCell"/>
</dbReference>
<name>A0A5S3PJV3_9RHOB</name>
<reference evidence="8 9" key="1">
    <citation type="submission" date="2019-05" db="EMBL/GenBank/DDBJ databases">
        <title>Sulfitobacter sabulilitoris sp. nov., isolated from a marine sand.</title>
        <authorList>
            <person name="Yoon J.-H."/>
        </authorList>
    </citation>
    <scope>NUCLEOTIDE SEQUENCE [LARGE SCALE GENOMIC DNA]</scope>
    <source>
        <strain evidence="8 9">HSMS-29</strain>
    </source>
</reference>
<evidence type="ECO:0000256" key="3">
    <source>
        <dbReference type="ARBA" id="ARBA00022692"/>
    </source>
</evidence>
<feature type="domain" description="Type II secretion system protein GspF" evidence="7">
    <location>
        <begin position="157"/>
        <end position="277"/>
    </location>
</feature>
<organism evidence="8 9">
    <name type="scientific">Sulfitobacter sabulilitoris</name>
    <dbReference type="NCBI Taxonomy" id="2562655"/>
    <lineage>
        <taxon>Bacteria</taxon>
        <taxon>Pseudomonadati</taxon>
        <taxon>Pseudomonadota</taxon>
        <taxon>Alphaproteobacteria</taxon>
        <taxon>Rhodobacterales</taxon>
        <taxon>Roseobacteraceae</taxon>
        <taxon>Sulfitobacter</taxon>
    </lineage>
</organism>
<keyword evidence="4 6" id="KW-1133">Transmembrane helix</keyword>
<evidence type="ECO:0000256" key="4">
    <source>
        <dbReference type="ARBA" id="ARBA00022989"/>
    </source>
</evidence>
<comment type="caution">
    <text evidence="8">The sequence shown here is derived from an EMBL/GenBank/DDBJ whole genome shotgun (WGS) entry which is preliminary data.</text>
</comment>
<keyword evidence="3 6" id="KW-0812">Transmembrane</keyword>
<dbReference type="PANTHER" id="PTHR35007:SF1">
    <property type="entry name" value="PILUS ASSEMBLY PROTEIN"/>
    <property type="match status" value="1"/>
</dbReference>
<feature type="transmembrane region" description="Helical" evidence="6">
    <location>
        <begin position="92"/>
        <end position="112"/>
    </location>
</feature>
<evidence type="ECO:0000256" key="1">
    <source>
        <dbReference type="ARBA" id="ARBA00004651"/>
    </source>
</evidence>
<feature type="transmembrane region" description="Helical" evidence="6">
    <location>
        <begin position="265"/>
        <end position="285"/>
    </location>
</feature>
<protein>
    <recommendedName>
        <fullName evidence="7">Type II secretion system protein GspF domain-containing protein</fullName>
    </recommendedName>
</protein>
<dbReference type="AlphaFoldDB" id="A0A5S3PJV3"/>
<evidence type="ECO:0000256" key="5">
    <source>
        <dbReference type="ARBA" id="ARBA00023136"/>
    </source>
</evidence>
<dbReference type="Gene3D" id="1.20.81.30">
    <property type="entry name" value="Type II secretion system (T2SS), domain F"/>
    <property type="match status" value="1"/>
</dbReference>
<feature type="transmembrane region" description="Helical" evidence="6">
    <location>
        <begin position="297"/>
        <end position="316"/>
    </location>
</feature>
<keyword evidence="9" id="KW-1185">Reference proteome</keyword>
<proteinExistence type="predicted"/>
<evidence type="ECO:0000256" key="6">
    <source>
        <dbReference type="SAM" id="Phobius"/>
    </source>
</evidence>